<sequence>MNAAASVRRPVLTCVYQTNFKIRKKKRNLNCSRAARQFIFLVTECLGAKHRAFYAWIHINYSNHTFMPESELSNTIDPVIAVWHLLRNRGVDAAVNHSSITPQLRGEVRISADELSESGGDESAIKPEAANGARYARIALFSDALGNPAATRRYSERAVAVLGAALSIRWINWLISQRALSATVAMLRAYEQLESEDSRAAWWLASALAQLPGDDARAERCAALERAYARDPAIDQALPLELAISYRESRDWDRVEQVCRDVLSREPANAEIAWQLSHAQWQRDNDAVAAEATMRAVNATAPGNSKVVAAIGLYLAEQGRYRDSEAVLHASLKLDPGNAQASADLAELQLRRDFWSAAWPRFEKRLTTADRASDNVVHVMASLAPRWQGESLAGKTLIVYSEKGSGDDIQMVRFIPALAAQIRQAGGTLRLAVRRSLQPLFLRFYENCVAIEDKLLGTPDYVLAMMSVPHAIRLRKSQVRGVPYLVADTRKVKTWRERLSSNEGALHVGLVWSGDPTHRRDAKRSIALTALEPVLAMRNVVFYPLTPGRSNDSMALLDRGYRVCDLTDRYTNGFDDVAAHITALDATVTIDSAPLHLGGALGRPVFAMLDHVSHWCWGDAQAQPWYDSVELFRQPKPGEWAPVVERVVARLGRMTGVSCAHADD</sequence>
<organism evidence="1 2">
    <name type="scientific">Caballeronia sordidicola</name>
    <name type="common">Burkholderia sordidicola</name>
    <dbReference type="NCBI Taxonomy" id="196367"/>
    <lineage>
        <taxon>Bacteria</taxon>
        <taxon>Pseudomonadati</taxon>
        <taxon>Pseudomonadota</taxon>
        <taxon>Betaproteobacteria</taxon>
        <taxon>Burkholderiales</taxon>
        <taxon>Burkholderiaceae</taxon>
        <taxon>Caballeronia</taxon>
    </lineage>
</organism>
<evidence type="ECO:0000313" key="1">
    <source>
        <dbReference type="EMBL" id="SAL53403.1"/>
    </source>
</evidence>
<protein>
    <submittedName>
        <fullName evidence="1">TPR repeat-containing protein</fullName>
    </submittedName>
</protein>
<dbReference type="Gene3D" id="3.40.50.2000">
    <property type="entry name" value="Glycogen Phosphorylase B"/>
    <property type="match status" value="1"/>
</dbReference>
<dbReference type="Gene3D" id="1.25.40.10">
    <property type="entry name" value="Tetratricopeptide repeat domain"/>
    <property type="match status" value="1"/>
</dbReference>
<dbReference type="EMBL" id="FCOC02000031">
    <property type="protein sequence ID" value="SAL53403.1"/>
    <property type="molecule type" value="Genomic_DNA"/>
</dbReference>
<proteinExistence type="predicted"/>
<dbReference type="AlphaFoldDB" id="A0A158IAJ6"/>
<dbReference type="InterPro" id="IPR011990">
    <property type="entry name" value="TPR-like_helical_dom_sf"/>
</dbReference>
<dbReference type="Proteomes" id="UP000054893">
    <property type="component" value="Unassembled WGS sequence"/>
</dbReference>
<dbReference type="SUPFAM" id="SSF48452">
    <property type="entry name" value="TPR-like"/>
    <property type="match status" value="1"/>
</dbReference>
<dbReference type="RefSeq" id="WP_244164239.1">
    <property type="nucleotide sequence ID" value="NZ_FCOC02000031.1"/>
</dbReference>
<accession>A0A158IAJ6</accession>
<evidence type="ECO:0000313" key="2">
    <source>
        <dbReference type="Proteomes" id="UP000054893"/>
    </source>
</evidence>
<gene>
    <name evidence="1" type="ORF">AWB64_05819</name>
</gene>
<dbReference type="SUPFAM" id="SSF53756">
    <property type="entry name" value="UDP-Glycosyltransferase/glycogen phosphorylase"/>
    <property type="match status" value="1"/>
</dbReference>
<name>A0A158IAJ6_CABSO</name>
<reference evidence="1 2" key="1">
    <citation type="submission" date="2016-01" db="EMBL/GenBank/DDBJ databases">
        <authorList>
            <person name="Oliw E.H."/>
        </authorList>
    </citation>
    <scope>NUCLEOTIDE SEQUENCE [LARGE SCALE GENOMIC DNA]</scope>
    <source>
        <strain evidence="1">LMG 22029</strain>
    </source>
</reference>